<evidence type="ECO:0000256" key="6">
    <source>
        <dbReference type="ARBA" id="ARBA00023141"/>
    </source>
</evidence>
<sequence>MSILDRIAAHKRLEVEALKKQLSEAQLLQKPRSTVRDFAGALLAARPAAIIAEIKRASPVKGLLCADFDVSRIAKIYAEHHAACLSVLTDSHFFQGAPDYLQIAKEACPLPVLRKDFIIDAWQIAESYALGADCILLIASLLDDTELRDFCEMAQALKLHVLVESHTAEEFERALRLPTPLMGVNNRSLHDFDISLTRSIECAKRLPDGKILVAESGIHTREDVELLQSHQVQAFLIGESLMRAEDPGLLLETLAGKQ</sequence>
<keyword evidence="5 8" id="KW-0822">Tryptophan biosynthesis</keyword>
<dbReference type="NCBIfam" id="NF001377">
    <property type="entry name" value="PRK00278.2-4"/>
    <property type="match status" value="1"/>
</dbReference>
<dbReference type="RefSeq" id="WP_028386568.1">
    <property type="nucleotide sequence ID" value="NZ_CAAAHN010000019.1"/>
</dbReference>
<keyword evidence="7 8" id="KW-0456">Lyase</keyword>
<comment type="catalytic activity">
    <reaction evidence="1 8">
        <text>1-(2-carboxyphenylamino)-1-deoxy-D-ribulose 5-phosphate + H(+) = (1S,2R)-1-C-(indol-3-yl)glycerol 3-phosphate + CO2 + H2O</text>
        <dbReference type="Rhea" id="RHEA:23476"/>
        <dbReference type="ChEBI" id="CHEBI:15377"/>
        <dbReference type="ChEBI" id="CHEBI:15378"/>
        <dbReference type="ChEBI" id="CHEBI:16526"/>
        <dbReference type="ChEBI" id="CHEBI:58613"/>
        <dbReference type="ChEBI" id="CHEBI:58866"/>
        <dbReference type="EC" id="4.1.1.48"/>
    </reaction>
</comment>
<dbReference type="AlphaFoldDB" id="A0A0W0TSG9"/>
<comment type="pathway">
    <text evidence="2 8">Amino-acid biosynthesis; L-tryptophan biosynthesis; L-tryptophan from chorismate: step 4/5.</text>
</comment>
<gene>
    <name evidence="8 10" type="primary">trpC</name>
    <name evidence="10" type="ORF">Lgee_1648</name>
</gene>
<dbReference type="InterPro" id="IPR011060">
    <property type="entry name" value="RibuloseP-bd_barrel"/>
</dbReference>
<dbReference type="InterPro" id="IPR013785">
    <property type="entry name" value="Aldolase_TIM"/>
</dbReference>
<dbReference type="EMBL" id="LNYC01000066">
    <property type="protein sequence ID" value="KTC98346.1"/>
    <property type="molecule type" value="Genomic_DNA"/>
</dbReference>
<accession>A0A0W0TSG9</accession>
<evidence type="ECO:0000256" key="7">
    <source>
        <dbReference type="ARBA" id="ARBA00023239"/>
    </source>
</evidence>
<dbReference type="Gene3D" id="3.20.20.70">
    <property type="entry name" value="Aldolase class I"/>
    <property type="match status" value="1"/>
</dbReference>
<evidence type="ECO:0000259" key="9">
    <source>
        <dbReference type="Pfam" id="PF00218"/>
    </source>
</evidence>
<dbReference type="GO" id="GO:0004425">
    <property type="term" value="F:indole-3-glycerol-phosphate synthase activity"/>
    <property type="evidence" value="ECO:0007669"/>
    <property type="project" value="UniProtKB-UniRule"/>
</dbReference>
<dbReference type="NCBIfam" id="NF001373">
    <property type="entry name" value="PRK00278.1-6"/>
    <property type="match status" value="1"/>
</dbReference>
<dbReference type="PANTHER" id="PTHR22854:SF2">
    <property type="entry name" value="INDOLE-3-GLYCEROL-PHOSPHATE SYNTHASE"/>
    <property type="match status" value="1"/>
</dbReference>
<name>A0A0W0TSG9_9GAMM</name>
<evidence type="ECO:0000313" key="10">
    <source>
        <dbReference type="EMBL" id="KTC98346.1"/>
    </source>
</evidence>
<keyword evidence="3 8" id="KW-0028">Amino-acid biosynthesis</keyword>
<dbReference type="UniPathway" id="UPA00035">
    <property type="reaction ID" value="UER00043"/>
</dbReference>
<keyword evidence="4 8" id="KW-0210">Decarboxylase</keyword>
<dbReference type="PANTHER" id="PTHR22854">
    <property type="entry name" value="TRYPTOPHAN BIOSYNTHESIS PROTEIN"/>
    <property type="match status" value="1"/>
</dbReference>
<dbReference type="HAMAP" id="MF_00134_B">
    <property type="entry name" value="IGPS_B"/>
    <property type="match status" value="1"/>
</dbReference>
<dbReference type="Pfam" id="PF00218">
    <property type="entry name" value="IGPS"/>
    <property type="match status" value="1"/>
</dbReference>
<feature type="domain" description="Indole-3-glycerol phosphate synthase" evidence="9">
    <location>
        <begin position="4"/>
        <end position="250"/>
    </location>
</feature>
<evidence type="ECO:0000256" key="5">
    <source>
        <dbReference type="ARBA" id="ARBA00022822"/>
    </source>
</evidence>
<keyword evidence="6 8" id="KW-0057">Aromatic amino acid biosynthesis</keyword>
<dbReference type="GO" id="GO:0000162">
    <property type="term" value="P:L-tryptophan biosynthetic process"/>
    <property type="evidence" value="ECO:0007669"/>
    <property type="project" value="UniProtKB-UniRule"/>
</dbReference>
<comment type="caution">
    <text evidence="10">The sequence shown here is derived from an EMBL/GenBank/DDBJ whole genome shotgun (WGS) entry which is preliminary data.</text>
</comment>
<proteinExistence type="inferred from homology"/>
<dbReference type="OrthoDB" id="9804217at2"/>
<dbReference type="InterPro" id="IPR045186">
    <property type="entry name" value="Indole-3-glycerol_P_synth"/>
</dbReference>
<evidence type="ECO:0000256" key="3">
    <source>
        <dbReference type="ARBA" id="ARBA00022605"/>
    </source>
</evidence>
<organism evidence="10 11">
    <name type="scientific">Legionella geestiana</name>
    <dbReference type="NCBI Taxonomy" id="45065"/>
    <lineage>
        <taxon>Bacteria</taxon>
        <taxon>Pseudomonadati</taxon>
        <taxon>Pseudomonadota</taxon>
        <taxon>Gammaproteobacteria</taxon>
        <taxon>Legionellales</taxon>
        <taxon>Legionellaceae</taxon>
        <taxon>Legionella</taxon>
    </lineage>
</organism>
<dbReference type="InterPro" id="IPR013798">
    <property type="entry name" value="Indole-3-glycerol_P_synth_dom"/>
</dbReference>
<reference evidence="10 11" key="1">
    <citation type="submission" date="2015-11" db="EMBL/GenBank/DDBJ databases">
        <title>Genomic analysis of 38 Legionella species identifies large and diverse effector repertoires.</title>
        <authorList>
            <person name="Burstein D."/>
            <person name="Amaro F."/>
            <person name="Zusman T."/>
            <person name="Lifshitz Z."/>
            <person name="Cohen O."/>
            <person name="Gilbert J.A."/>
            <person name="Pupko T."/>
            <person name="Shuman H.A."/>
            <person name="Segal G."/>
        </authorList>
    </citation>
    <scope>NUCLEOTIDE SEQUENCE [LARGE SCALE GENOMIC DNA]</scope>
    <source>
        <strain evidence="10 11">ATCC 49504</strain>
    </source>
</reference>
<protein>
    <recommendedName>
        <fullName evidence="8">Indole-3-glycerol phosphate synthase</fullName>
        <shortName evidence="8">IGPS</shortName>
        <ecNumber evidence="8">4.1.1.48</ecNumber>
    </recommendedName>
</protein>
<dbReference type="EC" id="4.1.1.48" evidence="8"/>
<dbReference type="STRING" id="45065.Lgee_1648"/>
<dbReference type="PATRIC" id="fig|45065.4.peg.1785"/>
<evidence type="ECO:0000256" key="2">
    <source>
        <dbReference type="ARBA" id="ARBA00004696"/>
    </source>
</evidence>
<dbReference type="FunFam" id="3.20.20.70:FF:000024">
    <property type="entry name" value="Indole-3-glycerol phosphate synthase"/>
    <property type="match status" value="1"/>
</dbReference>
<keyword evidence="11" id="KW-1185">Reference proteome</keyword>
<evidence type="ECO:0000256" key="1">
    <source>
        <dbReference type="ARBA" id="ARBA00001633"/>
    </source>
</evidence>
<dbReference type="Proteomes" id="UP000054785">
    <property type="component" value="Unassembled WGS sequence"/>
</dbReference>
<dbReference type="CDD" id="cd00331">
    <property type="entry name" value="IGPS"/>
    <property type="match status" value="1"/>
</dbReference>
<evidence type="ECO:0000256" key="8">
    <source>
        <dbReference type="HAMAP-Rule" id="MF_00134"/>
    </source>
</evidence>
<dbReference type="SUPFAM" id="SSF51366">
    <property type="entry name" value="Ribulose-phoshate binding barrel"/>
    <property type="match status" value="1"/>
</dbReference>
<comment type="similarity">
    <text evidence="8">Belongs to the TrpC family.</text>
</comment>
<dbReference type="GO" id="GO:0004640">
    <property type="term" value="F:phosphoribosylanthranilate isomerase activity"/>
    <property type="evidence" value="ECO:0007669"/>
    <property type="project" value="TreeGrafter"/>
</dbReference>
<evidence type="ECO:0000313" key="11">
    <source>
        <dbReference type="Proteomes" id="UP000054785"/>
    </source>
</evidence>
<evidence type="ECO:0000256" key="4">
    <source>
        <dbReference type="ARBA" id="ARBA00022793"/>
    </source>
</evidence>